<sequence>MAMAGKGKKRKAASSGTGSNMRKAQRKGQSDCKGPLSGLKSNKKKGLEKPQQSSRRLEQTKEEDVEIDEEDVAFYNDNTEFTAFLDNMDAQALSKPVRTNNDKKPTPKSVKTKDKTETKDDEDEDMPLEKLEARPRKAAWTTRQ</sequence>
<feature type="compositionally biased region" description="Acidic residues" evidence="1">
    <location>
        <begin position="63"/>
        <end position="72"/>
    </location>
</feature>
<feature type="region of interest" description="Disordered" evidence="1">
    <location>
        <begin position="1"/>
        <end position="72"/>
    </location>
</feature>
<feature type="compositionally biased region" description="Basic and acidic residues" evidence="1">
    <location>
        <begin position="100"/>
        <end position="118"/>
    </location>
</feature>
<evidence type="ECO:0000313" key="2">
    <source>
        <dbReference type="EMBL" id="CAI5736124.1"/>
    </source>
</evidence>
<evidence type="ECO:0000256" key="1">
    <source>
        <dbReference type="SAM" id="MobiDB-lite"/>
    </source>
</evidence>
<organism evidence="2 3">
    <name type="scientific">Peronospora destructor</name>
    <dbReference type="NCBI Taxonomy" id="86335"/>
    <lineage>
        <taxon>Eukaryota</taxon>
        <taxon>Sar</taxon>
        <taxon>Stramenopiles</taxon>
        <taxon>Oomycota</taxon>
        <taxon>Peronosporomycetes</taxon>
        <taxon>Peronosporales</taxon>
        <taxon>Peronosporaceae</taxon>
        <taxon>Peronospora</taxon>
    </lineage>
</organism>
<evidence type="ECO:0000313" key="3">
    <source>
        <dbReference type="Proteomes" id="UP001162029"/>
    </source>
</evidence>
<proteinExistence type="predicted"/>
<dbReference type="EMBL" id="CANTFM010001174">
    <property type="protein sequence ID" value="CAI5736124.1"/>
    <property type="molecule type" value="Genomic_DNA"/>
</dbReference>
<feature type="compositionally biased region" description="Basic residues" evidence="1">
    <location>
        <begin position="1"/>
        <end position="12"/>
    </location>
</feature>
<reference evidence="2" key="1">
    <citation type="submission" date="2022-12" db="EMBL/GenBank/DDBJ databases">
        <authorList>
            <person name="Webb A."/>
        </authorList>
    </citation>
    <scope>NUCLEOTIDE SEQUENCE</scope>
    <source>
        <strain evidence="2">Pd1</strain>
    </source>
</reference>
<accession>A0AAV0UGV1</accession>
<protein>
    <submittedName>
        <fullName evidence="2">Uncharacterized protein</fullName>
    </submittedName>
</protein>
<keyword evidence="3" id="KW-1185">Reference proteome</keyword>
<name>A0AAV0UGV1_9STRA</name>
<gene>
    <name evidence="2" type="ORF">PDE001_LOCUS6224</name>
</gene>
<feature type="region of interest" description="Disordered" evidence="1">
    <location>
        <begin position="92"/>
        <end position="144"/>
    </location>
</feature>
<dbReference type="Proteomes" id="UP001162029">
    <property type="component" value="Unassembled WGS sequence"/>
</dbReference>
<dbReference type="AlphaFoldDB" id="A0AAV0UGV1"/>
<comment type="caution">
    <text evidence="2">The sequence shown here is derived from an EMBL/GenBank/DDBJ whole genome shotgun (WGS) entry which is preliminary data.</text>
</comment>